<evidence type="ECO:0000313" key="9">
    <source>
        <dbReference type="EMBL" id="OAB43162.1"/>
    </source>
</evidence>
<keyword evidence="10" id="KW-1185">Reference proteome</keyword>
<dbReference type="PROSITE" id="PS50893">
    <property type="entry name" value="ABC_TRANSPORTER_2"/>
    <property type="match status" value="1"/>
</dbReference>
<keyword evidence="7" id="KW-0472">Membrane</keyword>
<reference evidence="9 10" key="1">
    <citation type="submission" date="2016-03" db="EMBL/GenBank/DDBJ databases">
        <title>Draft genome sequence of Paenibacillus antarcticus CECT 5836.</title>
        <authorList>
            <person name="Shin S.-K."/>
            <person name="Yi H."/>
        </authorList>
    </citation>
    <scope>NUCLEOTIDE SEQUENCE [LARGE SCALE GENOMIC DNA]</scope>
    <source>
        <strain evidence="9 10">CECT 5836</strain>
    </source>
</reference>
<evidence type="ECO:0000256" key="6">
    <source>
        <dbReference type="ARBA" id="ARBA00022840"/>
    </source>
</evidence>
<dbReference type="GO" id="GO:0015833">
    <property type="term" value="P:peptide transport"/>
    <property type="evidence" value="ECO:0007669"/>
    <property type="project" value="InterPro"/>
</dbReference>
<dbReference type="Proteomes" id="UP000077355">
    <property type="component" value="Unassembled WGS sequence"/>
</dbReference>
<dbReference type="RefSeq" id="WP_068652006.1">
    <property type="nucleotide sequence ID" value="NZ_CP043611.1"/>
</dbReference>
<dbReference type="NCBIfam" id="TIGR01727">
    <property type="entry name" value="oligo_HPY"/>
    <property type="match status" value="1"/>
</dbReference>
<dbReference type="Pfam" id="PF00005">
    <property type="entry name" value="ABC_tran"/>
    <property type="match status" value="1"/>
</dbReference>
<comment type="similarity">
    <text evidence="2">Belongs to the ABC transporter superfamily.</text>
</comment>
<evidence type="ECO:0000256" key="3">
    <source>
        <dbReference type="ARBA" id="ARBA00022448"/>
    </source>
</evidence>
<dbReference type="Gene3D" id="3.40.50.300">
    <property type="entry name" value="P-loop containing nucleotide triphosphate hydrolases"/>
    <property type="match status" value="1"/>
</dbReference>
<organism evidence="9 10">
    <name type="scientific">Paenibacillus antarcticus</name>
    <dbReference type="NCBI Taxonomy" id="253703"/>
    <lineage>
        <taxon>Bacteria</taxon>
        <taxon>Bacillati</taxon>
        <taxon>Bacillota</taxon>
        <taxon>Bacilli</taxon>
        <taxon>Bacillales</taxon>
        <taxon>Paenibacillaceae</taxon>
        <taxon>Paenibacillus</taxon>
    </lineage>
</organism>
<dbReference type="FunFam" id="3.40.50.300:FF:000016">
    <property type="entry name" value="Oligopeptide ABC transporter ATP-binding component"/>
    <property type="match status" value="1"/>
</dbReference>
<dbReference type="InterPro" id="IPR013563">
    <property type="entry name" value="Oligopep_ABC_C"/>
</dbReference>
<evidence type="ECO:0000256" key="4">
    <source>
        <dbReference type="ARBA" id="ARBA00022475"/>
    </source>
</evidence>
<dbReference type="Pfam" id="PF08352">
    <property type="entry name" value="oligo_HPY"/>
    <property type="match status" value="1"/>
</dbReference>
<keyword evidence="3" id="KW-0813">Transport</keyword>
<dbReference type="GO" id="GO:0005886">
    <property type="term" value="C:plasma membrane"/>
    <property type="evidence" value="ECO:0007669"/>
    <property type="project" value="UniProtKB-SubCell"/>
</dbReference>
<dbReference type="AlphaFoldDB" id="A0A168LBV6"/>
<evidence type="ECO:0000259" key="8">
    <source>
        <dbReference type="PROSITE" id="PS50893"/>
    </source>
</evidence>
<accession>A0A168LBV6</accession>
<evidence type="ECO:0000256" key="7">
    <source>
        <dbReference type="ARBA" id="ARBA00023136"/>
    </source>
</evidence>
<dbReference type="GO" id="GO:0016887">
    <property type="term" value="F:ATP hydrolysis activity"/>
    <property type="evidence" value="ECO:0007669"/>
    <property type="project" value="InterPro"/>
</dbReference>
<keyword evidence="6 9" id="KW-0067">ATP-binding</keyword>
<feature type="domain" description="ABC transporter" evidence="8">
    <location>
        <begin position="8"/>
        <end position="255"/>
    </location>
</feature>
<dbReference type="SMART" id="SM00382">
    <property type="entry name" value="AAA"/>
    <property type="match status" value="1"/>
</dbReference>
<dbReference type="PANTHER" id="PTHR43297:SF2">
    <property type="entry name" value="DIPEPTIDE TRANSPORT ATP-BINDING PROTEIN DPPD"/>
    <property type="match status" value="1"/>
</dbReference>
<gene>
    <name evidence="9" type="ORF">PBAT_19055</name>
</gene>
<dbReference type="InterPro" id="IPR017871">
    <property type="entry name" value="ABC_transporter-like_CS"/>
</dbReference>
<dbReference type="InterPro" id="IPR003439">
    <property type="entry name" value="ABC_transporter-like_ATP-bd"/>
</dbReference>
<dbReference type="PROSITE" id="PS00211">
    <property type="entry name" value="ABC_TRANSPORTER_1"/>
    <property type="match status" value="1"/>
</dbReference>
<keyword evidence="5" id="KW-0547">Nucleotide-binding</keyword>
<proteinExistence type="inferred from homology"/>
<dbReference type="GO" id="GO:0005524">
    <property type="term" value="F:ATP binding"/>
    <property type="evidence" value="ECO:0007669"/>
    <property type="project" value="UniProtKB-KW"/>
</dbReference>
<keyword evidence="4" id="KW-1003">Cell membrane</keyword>
<evidence type="ECO:0000256" key="2">
    <source>
        <dbReference type="ARBA" id="ARBA00005417"/>
    </source>
</evidence>
<evidence type="ECO:0000256" key="5">
    <source>
        <dbReference type="ARBA" id="ARBA00022741"/>
    </source>
</evidence>
<dbReference type="PANTHER" id="PTHR43297">
    <property type="entry name" value="OLIGOPEPTIDE TRANSPORT ATP-BINDING PROTEIN APPD"/>
    <property type="match status" value="1"/>
</dbReference>
<sequence length="320" mass="35758">MKNLLEVNRLQTVFRADQGDVTAVDEVSFQIKLGETIGIVGESGCGKSVTSLSIMRLLGKEGRIQQGEIWFNGANLTELSEADLRKLRGKEIAMIFQEPMTSLNPVFTIGNQLIETIRLHMKLNRKESKAYAIQMLTKVGISRPEAILKEYPHTLSGGMRQRVMIAIALACKPKLLIADEPTTALDVTVQAQILRLMKQLREESGAAIMLITHDLGIVAEMADKVIVMYAGQIVEEADVFSIFEKPLHPYTQGLLQSIPGTENNDNNRLFGIPGSVPSIQRMPQGCRFHSRCEYATEKCIHEQPTLKTIKPNHQVKCWLY</sequence>
<comment type="subcellular location">
    <subcellularLocation>
        <location evidence="1">Cell membrane</location>
        <topology evidence="1">Peripheral membrane protein</topology>
    </subcellularLocation>
</comment>
<dbReference type="OrthoDB" id="9802264at2"/>
<evidence type="ECO:0000256" key="1">
    <source>
        <dbReference type="ARBA" id="ARBA00004202"/>
    </source>
</evidence>
<protein>
    <submittedName>
        <fullName evidence="9">Peptide ABC transporter ATP-binding protein</fullName>
    </submittedName>
</protein>
<dbReference type="InterPro" id="IPR050388">
    <property type="entry name" value="ABC_Ni/Peptide_Import"/>
</dbReference>
<dbReference type="SUPFAM" id="SSF52540">
    <property type="entry name" value="P-loop containing nucleoside triphosphate hydrolases"/>
    <property type="match status" value="1"/>
</dbReference>
<evidence type="ECO:0000313" key="10">
    <source>
        <dbReference type="Proteomes" id="UP000077355"/>
    </source>
</evidence>
<comment type="caution">
    <text evidence="9">The sequence shown here is derived from an EMBL/GenBank/DDBJ whole genome shotgun (WGS) entry which is preliminary data.</text>
</comment>
<dbReference type="InterPro" id="IPR003593">
    <property type="entry name" value="AAA+_ATPase"/>
</dbReference>
<name>A0A168LBV6_9BACL</name>
<dbReference type="CDD" id="cd03257">
    <property type="entry name" value="ABC_NikE_OppD_transporters"/>
    <property type="match status" value="1"/>
</dbReference>
<dbReference type="EMBL" id="LVJI01000030">
    <property type="protein sequence ID" value="OAB43162.1"/>
    <property type="molecule type" value="Genomic_DNA"/>
</dbReference>
<dbReference type="InterPro" id="IPR027417">
    <property type="entry name" value="P-loop_NTPase"/>
</dbReference>